<organism evidence="1 2">
    <name type="scientific">Schizophyllum amplum</name>
    <dbReference type="NCBI Taxonomy" id="97359"/>
    <lineage>
        <taxon>Eukaryota</taxon>
        <taxon>Fungi</taxon>
        <taxon>Dikarya</taxon>
        <taxon>Basidiomycota</taxon>
        <taxon>Agaricomycotina</taxon>
        <taxon>Agaricomycetes</taxon>
        <taxon>Agaricomycetidae</taxon>
        <taxon>Agaricales</taxon>
        <taxon>Schizophyllaceae</taxon>
        <taxon>Schizophyllum</taxon>
    </lineage>
</organism>
<accession>A0A550D0K2</accession>
<reference evidence="1 2" key="1">
    <citation type="journal article" date="2019" name="New Phytol.">
        <title>Comparative genomics reveals unique wood-decay strategies and fruiting body development in the Schizophyllaceae.</title>
        <authorList>
            <person name="Almasi E."/>
            <person name="Sahu N."/>
            <person name="Krizsan K."/>
            <person name="Balint B."/>
            <person name="Kovacs G.M."/>
            <person name="Kiss B."/>
            <person name="Cseklye J."/>
            <person name="Drula E."/>
            <person name="Henrissat B."/>
            <person name="Nagy I."/>
            <person name="Chovatia M."/>
            <person name="Adam C."/>
            <person name="LaButti K."/>
            <person name="Lipzen A."/>
            <person name="Riley R."/>
            <person name="Grigoriev I.V."/>
            <person name="Nagy L.G."/>
        </authorList>
    </citation>
    <scope>NUCLEOTIDE SEQUENCE [LARGE SCALE GENOMIC DNA]</scope>
    <source>
        <strain evidence="1 2">NL-1724</strain>
    </source>
</reference>
<comment type="caution">
    <text evidence="1">The sequence shown here is derived from an EMBL/GenBank/DDBJ whole genome shotgun (WGS) entry which is preliminary data.</text>
</comment>
<sequence>MSAADRDDLVLPAELIHEIFHLASASSKDSCMSLCLTASWTRTKSMIQNPKMKY</sequence>
<name>A0A550D0K2_9AGAR</name>
<dbReference type="Proteomes" id="UP000320762">
    <property type="component" value="Unassembled WGS sequence"/>
</dbReference>
<dbReference type="OrthoDB" id="2795673at2759"/>
<dbReference type="EMBL" id="VDMD01000001">
    <property type="protein sequence ID" value="TRM70557.1"/>
    <property type="molecule type" value="Genomic_DNA"/>
</dbReference>
<evidence type="ECO:0000313" key="2">
    <source>
        <dbReference type="Proteomes" id="UP000320762"/>
    </source>
</evidence>
<evidence type="ECO:0000313" key="1">
    <source>
        <dbReference type="EMBL" id="TRM70557.1"/>
    </source>
</evidence>
<protein>
    <submittedName>
        <fullName evidence="1">Uncharacterized protein</fullName>
    </submittedName>
</protein>
<keyword evidence="2" id="KW-1185">Reference proteome</keyword>
<proteinExistence type="predicted"/>
<gene>
    <name evidence="1" type="ORF">BD626DRAFT_477847</name>
</gene>
<dbReference type="AlphaFoldDB" id="A0A550D0K2"/>